<feature type="transmembrane region" description="Helical" evidence="8">
    <location>
        <begin position="214"/>
        <end position="238"/>
    </location>
</feature>
<reference evidence="11 12" key="1">
    <citation type="submission" date="2020-08" db="EMBL/GenBank/DDBJ databases">
        <title>Genomic Encyclopedia of Type Strains, Phase IV (KMG-IV): sequencing the most valuable type-strain genomes for metagenomic binning, comparative biology and taxonomic classification.</title>
        <authorList>
            <person name="Goeker M."/>
        </authorList>
    </citation>
    <scope>NUCLEOTIDE SEQUENCE [LARGE SCALE GENOMIC DNA]</scope>
    <source>
        <strain evidence="11 12">DSM 44197</strain>
    </source>
</reference>
<evidence type="ECO:0000256" key="8">
    <source>
        <dbReference type="SAM" id="Phobius"/>
    </source>
</evidence>
<keyword evidence="4 8" id="KW-0812">Transmembrane</keyword>
<dbReference type="SUPFAM" id="SSF55073">
    <property type="entry name" value="Nucleotide cyclase"/>
    <property type="match status" value="1"/>
</dbReference>
<dbReference type="CDD" id="cd06225">
    <property type="entry name" value="HAMP"/>
    <property type="match status" value="1"/>
</dbReference>
<evidence type="ECO:0000259" key="9">
    <source>
        <dbReference type="PROSITE" id="PS50125"/>
    </source>
</evidence>
<dbReference type="Proteomes" id="UP000572680">
    <property type="component" value="Unassembled WGS sequence"/>
</dbReference>
<evidence type="ECO:0000256" key="3">
    <source>
        <dbReference type="ARBA" id="ARBA00022475"/>
    </source>
</evidence>
<evidence type="ECO:0000313" key="12">
    <source>
        <dbReference type="Proteomes" id="UP000572680"/>
    </source>
</evidence>
<evidence type="ECO:0000259" key="10">
    <source>
        <dbReference type="PROSITE" id="PS50885"/>
    </source>
</evidence>
<feature type="domain" description="Guanylate cyclase" evidence="9">
    <location>
        <begin position="355"/>
        <end position="479"/>
    </location>
</feature>
<dbReference type="InterPro" id="IPR001054">
    <property type="entry name" value="A/G_cyclase"/>
</dbReference>
<keyword evidence="6 8" id="KW-0472">Membrane</keyword>
<sequence>MTERNPTPRRLGARIEARIEARLGGLEDLPLPTPLELRVRWVLLAVVVIANVGGALVVLSFATFVVPDPPLGDPAYVEHVHRVNAIAFFSYPVVAGPVALWLGLRLWRPVVRLAREGGVPDREQRGAVLLGPLRLTLLLGVMWAVGAAGWAVLDATLFTARLAVKTGLTCLLGAMTTCTLVYLMSERLLRPAAALVLATQPPRRIRLPGITARVMLAWALGTAIPVVGVVGVGIAALVTPIPGGQLAFTMIGLGGIALLAGAVITYLATRAIADPIKTVRTGMARVARGDLAAETEVYDASEVGQLQAGFNDMVAGLRRSERLRDLFGRHVGEEVADLALEGGDIELGGETREVAVLFVDLAGSTRLAETRTPDQVVALLNAFFGVVVAVVARHGGWINKFEGDAALAIFGAPTALEDSAGGALGAARETALRLRAGVAELDFGVGVSAGEVVAGYIGAEQRFEYTVIGDPVNEAARLSDMAKTFDGRVLASGTVLEAAHLAEAQHWDLGRSVTLRGRRGPTRLATPRPPAVPDRERRRLLPRPPRVLRRRPTAPEDPQTLG</sequence>
<dbReference type="AlphaFoldDB" id="A0A7W3LKV0"/>
<evidence type="ECO:0000256" key="6">
    <source>
        <dbReference type="ARBA" id="ARBA00023136"/>
    </source>
</evidence>
<gene>
    <name evidence="11" type="ORF">HNR61_001535</name>
</gene>
<dbReference type="EMBL" id="JACJIA010000002">
    <property type="protein sequence ID" value="MBA8949922.1"/>
    <property type="molecule type" value="Genomic_DNA"/>
</dbReference>
<feature type="transmembrane region" description="Helical" evidence="8">
    <location>
        <begin position="128"/>
        <end position="150"/>
    </location>
</feature>
<dbReference type="SMART" id="SM00304">
    <property type="entry name" value="HAMP"/>
    <property type="match status" value="1"/>
</dbReference>
<dbReference type="Gene3D" id="6.10.340.10">
    <property type="match status" value="1"/>
</dbReference>
<dbReference type="GO" id="GO:0035556">
    <property type="term" value="P:intracellular signal transduction"/>
    <property type="evidence" value="ECO:0007669"/>
    <property type="project" value="InterPro"/>
</dbReference>
<feature type="transmembrane region" description="Helical" evidence="8">
    <location>
        <begin position="244"/>
        <end position="268"/>
    </location>
</feature>
<evidence type="ECO:0000256" key="7">
    <source>
        <dbReference type="SAM" id="MobiDB-lite"/>
    </source>
</evidence>
<dbReference type="GO" id="GO:0004016">
    <property type="term" value="F:adenylate cyclase activity"/>
    <property type="evidence" value="ECO:0007669"/>
    <property type="project" value="UniProtKB-EC"/>
</dbReference>
<dbReference type="InterPro" id="IPR029787">
    <property type="entry name" value="Nucleotide_cyclase"/>
</dbReference>
<name>A0A7W3LKV0_ACTNM</name>
<accession>A0A7W3LKV0</accession>
<feature type="region of interest" description="Disordered" evidence="7">
    <location>
        <begin position="518"/>
        <end position="562"/>
    </location>
</feature>
<dbReference type="RefSeq" id="WP_312897804.1">
    <property type="nucleotide sequence ID" value="NZ_BAAALP010000027.1"/>
</dbReference>
<keyword evidence="5 8" id="KW-1133">Transmembrane helix</keyword>
<dbReference type="PROSITE" id="PS50885">
    <property type="entry name" value="HAMP"/>
    <property type="match status" value="1"/>
</dbReference>
<feature type="transmembrane region" description="Helical" evidence="8">
    <location>
        <begin position="86"/>
        <end position="107"/>
    </location>
</feature>
<proteinExistence type="inferred from homology"/>
<dbReference type="InterPro" id="IPR050697">
    <property type="entry name" value="Adenylyl/Guanylyl_Cyclase_3/4"/>
</dbReference>
<keyword evidence="3" id="KW-1003">Cell membrane</keyword>
<evidence type="ECO:0000256" key="2">
    <source>
        <dbReference type="ARBA" id="ARBA00005381"/>
    </source>
</evidence>
<evidence type="ECO:0000256" key="1">
    <source>
        <dbReference type="ARBA" id="ARBA00004651"/>
    </source>
</evidence>
<evidence type="ECO:0000256" key="5">
    <source>
        <dbReference type="ARBA" id="ARBA00022989"/>
    </source>
</evidence>
<dbReference type="CDD" id="cd07302">
    <property type="entry name" value="CHD"/>
    <property type="match status" value="1"/>
</dbReference>
<organism evidence="11 12">
    <name type="scientific">Actinomadura namibiensis</name>
    <dbReference type="NCBI Taxonomy" id="182080"/>
    <lineage>
        <taxon>Bacteria</taxon>
        <taxon>Bacillati</taxon>
        <taxon>Actinomycetota</taxon>
        <taxon>Actinomycetes</taxon>
        <taxon>Streptosporangiales</taxon>
        <taxon>Thermomonosporaceae</taxon>
        <taxon>Actinomadura</taxon>
    </lineage>
</organism>
<keyword evidence="11" id="KW-0456">Lyase</keyword>
<dbReference type="EC" id="4.6.1.1" evidence="11"/>
<dbReference type="Pfam" id="PF00672">
    <property type="entry name" value="HAMP"/>
    <property type="match status" value="1"/>
</dbReference>
<dbReference type="PANTHER" id="PTHR43081:SF17">
    <property type="entry name" value="BLL5647 PROTEIN"/>
    <property type="match status" value="1"/>
</dbReference>
<dbReference type="PROSITE" id="PS50125">
    <property type="entry name" value="GUANYLATE_CYCLASE_2"/>
    <property type="match status" value="1"/>
</dbReference>
<feature type="domain" description="HAMP" evidence="10">
    <location>
        <begin position="270"/>
        <end position="322"/>
    </location>
</feature>
<dbReference type="GO" id="GO:0006171">
    <property type="term" value="P:cAMP biosynthetic process"/>
    <property type="evidence" value="ECO:0007669"/>
    <property type="project" value="TreeGrafter"/>
</dbReference>
<evidence type="ECO:0000313" key="11">
    <source>
        <dbReference type="EMBL" id="MBA8949922.1"/>
    </source>
</evidence>
<feature type="compositionally biased region" description="Basic residues" evidence="7">
    <location>
        <begin position="540"/>
        <end position="552"/>
    </location>
</feature>
<dbReference type="SUPFAM" id="SSF158472">
    <property type="entry name" value="HAMP domain-like"/>
    <property type="match status" value="1"/>
</dbReference>
<evidence type="ECO:0000256" key="4">
    <source>
        <dbReference type="ARBA" id="ARBA00022692"/>
    </source>
</evidence>
<dbReference type="Gene3D" id="3.30.70.1230">
    <property type="entry name" value="Nucleotide cyclase"/>
    <property type="match status" value="1"/>
</dbReference>
<comment type="subcellular location">
    <subcellularLocation>
        <location evidence="1">Cell membrane</location>
        <topology evidence="1">Multi-pass membrane protein</topology>
    </subcellularLocation>
</comment>
<dbReference type="PANTHER" id="PTHR43081">
    <property type="entry name" value="ADENYLATE CYCLASE, TERMINAL-DIFFERENTIATION SPECIFIC-RELATED"/>
    <property type="match status" value="1"/>
</dbReference>
<dbReference type="Pfam" id="PF00211">
    <property type="entry name" value="Guanylate_cyc"/>
    <property type="match status" value="1"/>
</dbReference>
<comment type="similarity">
    <text evidence="2">Belongs to the adenylyl cyclase class-3 family.</text>
</comment>
<feature type="transmembrane region" description="Helical" evidence="8">
    <location>
        <begin position="162"/>
        <end position="183"/>
    </location>
</feature>
<keyword evidence="12" id="KW-1185">Reference proteome</keyword>
<comment type="caution">
    <text evidence="11">The sequence shown here is derived from an EMBL/GenBank/DDBJ whole genome shotgun (WGS) entry which is preliminary data.</text>
</comment>
<dbReference type="SMART" id="SM00044">
    <property type="entry name" value="CYCc"/>
    <property type="match status" value="1"/>
</dbReference>
<dbReference type="GO" id="GO:0005886">
    <property type="term" value="C:plasma membrane"/>
    <property type="evidence" value="ECO:0007669"/>
    <property type="project" value="UniProtKB-SubCell"/>
</dbReference>
<dbReference type="InterPro" id="IPR003660">
    <property type="entry name" value="HAMP_dom"/>
</dbReference>
<feature type="transmembrane region" description="Helical" evidence="8">
    <location>
        <begin position="41"/>
        <end position="66"/>
    </location>
</feature>
<protein>
    <submittedName>
        <fullName evidence="11">Adenylate cyclase</fullName>
        <ecNumber evidence="11">4.6.1.1</ecNumber>
    </submittedName>
</protein>